<comment type="caution">
    <text evidence="6">The sequence shown here is derived from an EMBL/GenBank/DDBJ whole genome shotgun (WGS) entry which is preliminary data.</text>
</comment>
<protein>
    <recommendedName>
        <fullName evidence="8">Glycoside hydrolase family 2 domain-containing protein</fullName>
    </recommendedName>
</protein>
<dbReference type="Gene3D" id="2.60.40.10">
    <property type="entry name" value="Immunoglobulins"/>
    <property type="match status" value="2"/>
</dbReference>
<sequence length="154" mass="16228">MGEKIVDRNDRTVWNVVYEPGELVAVGNIGGKEVTRKTVVTVGHAAAVQLTVNKQIVHANGTDVVMVRVTVVDNKGNVVPTADNEIRFTIEGSGQILGVGNGDSSSHEPDKASSRRAFNGHCLAIIQAGEENGEIELTPTSTALKAASITIEVV</sequence>
<dbReference type="InterPro" id="IPR040605">
    <property type="entry name" value="Glyco_hydro2_dom5"/>
</dbReference>
<accession>A0ABS4I5D8</accession>
<evidence type="ECO:0000256" key="2">
    <source>
        <dbReference type="ARBA" id="ARBA00022801"/>
    </source>
</evidence>
<evidence type="ECO:0000259" key="4">
    <source>
        <dbReference type="Pfam" id="PF16355"/>
    </source>
</evidence>
<feature type="domain" description="DUF4982" evidence="4">
    <location>
        <begin position="1"/>
        <end position="34"/>
    </location>
</feature>
<dbReference type="Pfam" id="PF18565">
    <property type="entry name" value="Glyco_hydro2_C5"/>
    <property type="match status" value="1"/>
</dbReference>
<comment type="similarity">
    <text evidence="1">Belongs to the glycosyl hydrolase 2 family.</text>
</comment>
<evidence type="ECO:0000259" key="5">
    <source>
        <dbReference type="Pfam" id="PF18565"/>
    </source>
</evidence>
<feature type="domain" description="Glycoside hydrolase family 2" evidence="5">
    <location>
        <begin position="49"/>
        <end position="150"/>
    </location>
</feature>
<evidence type="ECO:0000256" key="1">
    <source>
        <dbReference type="ARBA" id="ARBA00007401"/>
    </source>
</evidence>
<evidence type="ECO:0000313" key="6">
    <source>
        <dbReference type="EMBL" id="MBP1965319.1"/>
    </source>
</evidence>
<keyword evidence="2" id="KW-0378">Hydrolase</keyword>
<dbReference type="InterPro" id="IPR032311">
    <property type="entry name" value="DUF4982"/>
</dbReference>
<dbReference type="PANTHER" id="PTHR42732:SF1">
    <property type="entry name" value="BETA-MANNOSIDASE"/>
    <property type="match status" value="1"/>
</dbReference>
<dbReference type="InterPro" id="IPR008964">
    <property type="entry name" value="Invasin/intimin_cell_adhesion"/>
</dbReference>
<organism evidence="6 7">
    <name type="scientific">Paenibacillus aceris</name>
    <dbReference type="NCBI Taxonomy" id="869555"/>
    <lineage>
        <taxon>Bacteria</taxon>
        <taxon>Bacillati</taxon>
        <taxon>Bacillota</taxon>
        <taxon>Bacilli</taxon>
        <taxon>Bacillales</taxon>
        <taxon>Paenibacillaceae</taxon>
        <taxon>Paenibacillus</taxon>
    </lineage>
</organism>
<reference evidence="6 7" key="1">
    <citation type="submission" date="2021-03" db="EMBL/GenBank/DDBJ databases">
        <title>Genomic Encyclopedia of Type Strains, Phase IV (KMG-IV): sequencing the most valuable type-strain genomes for metagenomic binning, comparative biology and taxonomic classification.</title>
        <authorList>
            <person name="Goeker M."/>
        </authorList>
    </citation>
    <scope>NUCLEOTIDE SEQUENCE [LARGE SCALE GENOMIC DNA]</scope>
    <source>
        <strain evidence="6 7">DSM 24950</strain>
    </source>
</reference>
<gene>
    <name evidence="6" type="ORF">J2Z65_004556</name>
</gene>
<dbReference type="EMBL" id="JAGGKV010000013">
    <property type="protein sequence ID" value="MBP1965319.1"/>
    <property type="molecule type" value="Genomic_DNA"/>
</dbReference>
<dbReference type="InterPro" id="IPR013783">
    <property type="entry name" value="Ig-like_fold"/>
</dbReference>
<evidence type="ECO:0008006" key="8">
    <source>
        <dbReference type="Google" id="ProtNLM"/>
    </source>
</evidence>
<evidence type="ECO:0000256" key="3">
    <source>
        <dbReference type="ARBA" id="ARBA00023295"/>
    </source>
</evidence>
<dbReference type="SUPFAM" id="SSF49373">
    <property type="entry name" value="Invasin/intimin cell-adhesion fragments"/>
    <property type="match status" value="1"/>
</dbReference>
<dbReference type="PANTHER" id="PTHR42732">
    <property type="entry name" value="BETA-GALACTOSIDASE"/>
    <property type="match status" value="1"/>
</dbReference>
<proteinExistence type="inferred from homology"/>
<dbReference type="InterPro" id="IPR051913">
    <property type="entry name" value="GH2_Domain-Containing"/>
</dbReference>
<evidence type="ECO:0000313" key="7">
    <source>
        <dbReference type="Proteomes" id="UP001519344"/>
    </source>
</evidence>
<name>A0ABS4I5D8_9BACL</name>
<dbReference type="Pfam" id="PF16355">
    <property type="entry name" value="DUF4982"/>
    <property type="match status" value="1"/>
</dbReference>
<keyword evidence="7" id="KW-1185">Reference proteome</keyword>
<keyword evidence="3" id="KW-0326">Glycosidase</keyword>
<dbReference type="Proteomes" id="UP001519344">
    <property type="component" value="Unassembled WGS sequence"/>
</dbReference>